<dbReference type="PANTHER" id="PTHR37467:SF1">
    <property type="entry name" value="EXPORTED CALCIUM-BINDING GLYCOPROTEIN"/>
    <property type="match status" value="1"/>
</dbReference>
<evidence type="ECO:0000256" key="4">
    <source>
        <dbReference type="ARBA" id="ARBA00022837"/>
    </source>
</evidence>
<dbReference type="STRING" id="1407499.HHUB_1684"/>
<comment type="subcellular location">
    <subcellularLocation>
        <location evidence="1">Secreted</location>
    </subcellularLocation>
</comment>
<evidence type="ECO:0000256" key="2">
    <source>
        <dbReference type="ARBA" id="ARBA00022525"/>
    </source>
</evidence>
<accession>A0A0U5H0I7</accession>
<dbReference type="EMBL" id="LN831302">
    <property type="protein sequence ID" value="CQH51002.1"/>
    <property type="molecule type" value="Genomic_DNA"/>
</dbReference>
<sequence>MSRCSVPRSVVVAVVVALAAASPATALAAGTADAATVDSGVLSVEVTGPGAATERGGVYYVWADEPATVRVTVGDYLGDSATYYADYDVRLTESREASYSEQVDSSLAVTTVTLGELATTDADLTLEPREAELEPGRHTLYATMYSAKASGNSRRDDRAITVHVINKGGDLDADGLSNANELSLGTDFRDDDTDGDDLEDGSEVHQFGTDPTDPDTDDDGVRDDREVREGTDYGSADTDADSLDDRSELAGNTSAIDADADLDGLPDALEVQLGTDPNDRDTDGDGLTDLTEYRDTGTDPLDADTDGDGLDDGIELRRYDSNPTAVDSDADGIPDGEEVLRGTDPTVPNDAANAAVADEVVPFDWSVYYPVAHLQRALT</sequence>
<dbReference type="GO" id="GO:0005509">
    <property type="term" value="F:calcium ion binding"/>
    <property type="evidence" value="ECO:0007669"/>
    <property type="project" value="InterPro"/>
</dbReference>
<organism evidence="6 7">
    <name type="scientific">Halobacterium hubeiense</name>
    <dbReference type="NCBI Taxonomy" id="1407499"/>
    <lineage>
        <taxon>Archaea</taxon>
        <taxon>Methanobacteriati</taxon>
        <taxon>Methanobacteriota</taxon>
        <taxon>Stenosarchaea group</taxon>
        <taxon>Halobacteria</taxon>
        <taxon>Halobacteriales</taxon>
        <taxon>Halobacteriaceae</taxon>
        <taxon>Halobacterium</taxon>
    </lineage>
</organism>
<proteinExistence type="predicted"/>
<feature type="compositionally biased region" description="Acidic residues" evidence="5">
    <location>
        <begin position="189"/>
        <end position="201"/>
    </location>
</feature>
<dbReference type="AlphaFoldDB" id="A0A0U5H0I7"/>
<keyword evidence="2" id="KW-0964">Secreted</keyword>
<feature type="compositionally biased region" description="Acidic residues" evidence="5">
    <location>
        <begin position="212"/>
        <end position="221"/>
    </location>
</feature>
<gene>
    <name evidence="6" type="ORF">HHUB_1684</name>
</gene>
<dbReference type="KEGG" id="hhb:Hhub_1684"/>
<feature type="compositionally biased region" description="Basic and acidic residues" evidence="5">
    <location>
        <begin position="222"/>
        <end position="231"/>
    </location>
</feature>
<evidence type="ECO:0000256" key="1">
    <source>
        <dbReference type="ARBA" id="ARBA00004613"/>
    </source>
</evidence>
<name>A0A0U5H0I7_9EURY</name>
<evidence type="ECO:0000313" key="6">
    <source>
        <dbReference type="EMBL" id="CQH51002.1"/>
    </source>
</evidence>
<evidence type="ECO:0000256" key="3">
    <source>
        <dbReference type="ARBA" id="ARBA00022729"/>
    </source>
</evidence>
<feature type="compositionally biased region" description="Acidic residues" evidence="5">
    <location>
        <begin position="328"/>
        <end position="337"/>
    </location>
</feature>
<dbReference type="InterPro" id="IPR059100">
    <property type="entry name" value="TSP3_bac"/>
</dbReference>
<feature type="compositionally biased region" description="Acidic residues" evidence="5">
    <location>
        <begin position="301"/>
        <end position="313"/>
    </location>
</feature>
<dbReference type="RefSeq" id="WP_143416406.1">
    <property type="nucleotide sequence ID" value="NZ_CEML01000002.1"/>
</dbReference>
<keyword evidence="7" id="KW-1185">Reference proteome</keyword>
<keyword evidence="4" id="KW-0106">Calcium</keyword>
<dbReference type="Gene3D" id="4.10.1080.10">
    <property type="entry name" value="TSP type-3 repeat"/>
    <property type="match status" value="1"/>
</dbReference>
<feature type="region of interest" description="Disordered" evidence="5">
    <location>
        <begin position="184"/>
        <end position="246"/>
    </location>
</feature>
<dbReference type="InterPro" id="IPR028974">
    <property type="entry name" value="TSP_type-3_rpt"/>
</dbReference>
<dbReference type="OrthoDB" id="253253at2157"/>
<feature type="region of interest" description="Disordered" evidence="5">
    <location>
        <begin position="270"/>
        <end position="347"/>
    </location>
</feature>
<dbReference type="InterPro" id="IPR053180">
    <property type="entry name" value="Ca-binding_acidic-repeat"/>
</dbReference>
<dbReference type="PANTHER" id="PTHR37467">
    <property type="entry name" value="EXPORTED CALCIUM-BINDING GLYCOPROTEIN-RELATED"/>
    <property type="match status" value="1"/>
</dbReference>
<dbReference type="GeneID" id="26658364"/>
<evidence type="ECO:0000256" key="5">
    <source>
        <dbReference type="SAM" id="MobiDB-lite"/>
    </source>
</evidence>
<dbReference type="Pfam" id="PF18884">
    <property type="entry name" value="TSP3_bac"/>
    <property type="match status" value="7"/>
</dbReference>
<keyword evidence="3" id="KW-0732">Signal</keyword>
<evidence type="ECO:0000313" key="7">
    <source>
        <dbReference type="Proteomes" id="UP000066737"/>
    </source>
</evidence>
<reference evidence="7" key="1">
    <citation type="journal article" date="2016" name="Environ. Microbiol.">
        <title>The complete genome of a viable archaeum isolated from 123-million-year-old rock salt.</title>
        <authorList>
            <person name="Jaakkola S.T."/>
            <person name="Pfeiffer F."/>
            <person name="Ravantti J.J."/>
            <person name="Guo Q."/>
            <person name="Liu Y."/>
            <person name="Chen X."/>
            <person name="Ma H."/>
            <person name="Yang C."/>
            <person name="Oksanen H.M."/>
            <person name="Bamford D.H."/>
        </authorList>
    </citation>
    <scope>NUCLEOTIDE SEQUENCE</scope>
    <source>
        <strain evidence="7">JI20-1</strain>
    </source>
</reference>
<dbReference type="Proteomes" id="UP000066737">
    <property type="component" value="Chromosome I"/>
</dbReference>
<protein>
    <submittedName>
        <fullName evidence="6">Probable secreted glycoprotein</fullName>
    </submittedName>
</protein>